<comment type="similarity">
    <text evidence="2">Belongs to the CPA3 antiporters (TC 2.A.63) subunit E family.</text>
</comment>
<organism evidence="9 10">
    <name type="scientific">Alkalihalobacillus trypoxylicola</name>
    <dbReference type="NCBI Taxonomy" id="519424"/>
    <lineage>
        <taxon>Bacteria</taxon>
        <taxon>Bacillati</taxon>
        <taxon>Bacillota</taxon>
        <taxon>Bacilli</taxon>
        <taxon>Bacillales</taxon>
        <taxon>Bacillaceae</taxon>
        <taxon>Alkalihalobacillus</taxon>
    </lineage>
</organism>
<proteinExistence type="inferred from homology"/>
<dbReference type="PANTHER" id="PTHR34584:SF1">
    <property type="entry name" value="NA(+)_H(+) ANTIPORTER SUBUNIT E1"/>
    <property type="match status" value="1"/>
</dbReference>
<sequence length="161" mass="18347">MLFQIFMTVVITVTWVLFQNSLTLIDIVIGYLISVGVVYFFISLKGERFYLGRAWATVIFILVFFRELISANLHVAKIVLSPKIKISPGIIAIPTKLKTETEKTLLAAVLTLTPGSLSMEFSSEGDTLFVHFLEAEDREKQIRFILETFEKRILEVTRDNV</sequence>
<evidence type="ECO:0000256" key="3">
    <source>
        <dbReference type="ARBA" id="ARBA00022449"/>
    </source>
</evidence>
<evidence type="ECO:0000256" key="8">
    <source>
        <dbReference type="SAM" id="Phobius"/>
    </source>
</evidence>
<dbReference type="GO" id="GO:0005886">
    <property type="term" value="C:plasma membrane"/>
    <property type="evidence" value="ECO:0007669"/>
    <property type="project" value="UniProtKB-SubCell"/>
</dbReference>
<dbReference type="Pfam" id="PF01899">
    <property type="entry name" value="MNHE"/>
    <property type="match status" value="1"/>
</dbReference>
<accession>A0A161PM39</accession>
<dbReference type="InterPro" id="IPR002758">
    <property type="entry name" value="Cation_antiport_E"/>
</dbReference>
<evidence type="ECO:0000313" key="9">
    <source>
        <dbReference type="EMBL" id="KYG35073.1"/>
    </source>
</evidence>
<keyword evidence="10" id="KW-1185">Reference proteome</keyword>
<evidence type="ECO:0000313" key="10">
    <source>
        <dbReference type="Proteomes" id="UP000075806"/>
    </source>
</evidence>
<evidence type="ECO:0000256" key="6">
    <source>
        <dbReference type="ARBA" id="ARBA00022989"/>
    </source>
</evidence>
<dbReference type="STRING" id="519424.AZF04_01695"/>
<dbReference type="GO" id="GO:0015297">
    <property type="term" value="F:antiporter activity"/>
    <property type="evidence" value="ECO:0007669"/>
    <property type="project" value="UniProtKB-KW"/>
</dbReference>
<name>A0A161PM39_9BACI</name>
<dbReference type="GO" id="GO:0008324">
    <property type="term" value="F:monoatomic cation transmembrane transporter activity"/>
    <property type="evidence" value="ECO:0007669"/>
    <property type="project" value="InterPro"/>
</dbReference>
<evidence type="ECO:0000256" key="7">
    <source>
        <dbReference type="ARBA" id="ARBA00023136"/>
    </source>
</evidence>
<feature type="transmembrane region" description="Helical" evidence="8">
    <location>
        <begin position="54"/>
        <end position="75"/>
    </location>
</feature>
<reference evidence="9" key="1">
    <citation type="submission" date="2016-02" db="EMBL/GenBank/DDBJ databases">
        <title>Genome sequence of Bacillus trypoxylicola KCTC 13244(T).</title>
        <authorList>
            <person name="Jeong H."/>
            <person name="Park S.-H."/>
            <person name="Choi S.-K."/>
        </authorList>
    </citation>
    <scope>NUCLEOTIDE SEQUENCE [LARGE SCALE GENOMIC DNA]</scope>
    <source>
        <strain evidence="9">KCTC 13244</strain>
    </source>
</reference>
<dbReference type="Proteomes" id="UP000075806">
    <property type="component" value="Unassembled WGS sequence"/>
</dbReference>
<dbReference type="EMBL" id="LTAO01000001">
    <property type="protein sequence ID" value="KYG35073.1"/>
    <property type="molecule type" value="Genomic_DNA"/>
</dbReference>
<keyword evidence="4" id="KW-1003">Cell membrane</keyword>
<evidence type="ECO:0000256" key="4">
    <source>
        <dbReference type="ARBA" id="ARBA00022475"/>
    </source>
</evidence>
<keyword evidence="3" id="KW-0050">Antiport</keyword>
<dbReference type="AlphaFoldDB" id="A0A161PM39"/>
<dbReference type="PANTHER" id="PTHR34584">
    <property type="entry name" value="NA(+)/H(+) ANTIPORTER SUBUNIT E1"/>
    <property type="match status" value="1"/>
</dbReference>
<keyword evidence="3" id="KW-0813">Transport</keyword>
<protein>
    <submittedName>
        <fullName evidence="9">Cation:proton antiporter</fullName>
    </submittedName>
</protein>
<keyword evidence="5 8" id="KW-0812">Transmembrane</keyword>
<comment type="subcellular location">
    <subcellularLocation>
        <location evidence="1">Cell membrane</location>
        <topology evidence="1">Multi-pass membrane protein</topology>
    </subcellularLocation>
</comment>
<keyword evidence="7 8" id="KW-0472">Membrane</keyword>
<dbReference type="PIRSF" id="PIRSF019239">
    <property type="entry name" value="MrpE"/>
    <property type="match status" value="1"/>
</dbReference>
<dbReference type="RefSeq" id="WP_061947297.1">
    <property type="nucleotide sequence ID" value="NZ_LTAO01000001.1"/>
</dbReference>
<dbReference type="OrthoDB" id="9800498at2"/>
<gene>
    <name evidence="9" type="ORF">AZF04_01695</name>
</gene>
<evidence type="ECO:0000256" key="2">
    <source>
        <dbReference type="ARBA" id="ARBA00006228"/>
    </source>
</evidence>
<comment type="caution">
    <text evidence="9">The sequence shown here is derived from an EMBL/GenBank/DDBJ whole genome shotgun (WGS) entry which is preliminary data.</text>
</comment>
<feature type="transmembrane region" description="Helical" evidence="8">
    <location>
        <begin position="21"/>
        <end position="42"/>
    </location>
</feature>
<keyword evidence="6 8" id="KW-1133">Transmembrane helix</keyword>
<evidence type="ECO:0000256" key="5">
    <source>
        <dbReference type="ARBA" id="ARBA00022692"/>
    </source>
</evidence>
<evidence type="ECO:0000256" key="1">
    <source>
        <dbReference type="ARBA" id="ARBA00004651"/>
    </source>
</evidence>